<reference evidence="1" key="1">
    <citation type="submission" date="2023-10" db="EMBL/GenBank/DDBJ databases">
        <authorList>
            <person name="Rodriguez Cubillos JULIANA M."/>
            <person name="De Vega J."/>
        </authorList>
    </citation>
    <scope>NUCLEOTIDE SEQUENCE</scope>
</reference>
<protein>
    <submittedName>
        <fullName evidence="1">Uncharacterized protein</fullName>
    </submittedName>
</protein>
<evidence type="ECO:0000313" key="1">
    <source>
        <dbReference type="EMBL" id="CAJ2677773.1"/>
    </source>
</evidence>
<comment type="caution">
    <text evidence="1">The sequence shown here is derived from an EMBL/GenBank/DDBJ whole genome shotgun (WGS) entry which is preliminary data.</text>
</comment>
<gene>
    <name evidence="1" type="ORF">MILVUS5_LOCUS40201</name>
</gene>
<keyword evidence="2" id="KW-1185">Reference proteome</keyword>
<evidence type="ECO:0000313" key="2">
    <source>
        <dbReference type="Proteomes" id="UP001177021"/>
    </source>
</evidence>
<organism evidence="1 2">
    <name type="scientific">Trifolium pratense</name>
    <name type="common">Red clover</name>
    <dbReference type="NCBI Taxonomy" id="57577"/>
    <lineage>
        <taxon>Eukaryota</taxon>
        <taxon>Viridiplantae</taxon>
        <taxon>Streptophyta</taxon>
        <taxon>Embryophyta</taxon>
        <taxon>Tracheophyta</taxon>
        <taxon>Spermatophyta</taxon>
        <taxon>Magnoliopsida</taxon>
        <taxon>eudicotyledons</taxon>
        <taxon>Gunneridae</taxon>
        <taxon>Pentapetalae</taxon>
        <taxon>rosids</taxon>
        <taxon>fabids</taxon>
        <taxon>Fabales</taxon>
        <taxon>Fabaceae</taxon>
        <taxon>Papilionoideae</taxon>
        <taxon>50 kb inversion clade</taxon>
        <taxon>NPAAA clade</taxon>
        <taxon>Hologalegina</taxon>
        <taxon>IRL clade</taxon>
        <taxon>Trifolieae</taxon>
        <taxon>Trifolium</taxon>
    </lineage>
</organism>
<proteinExistence type="predicted"/>
<sequence length="365" mass="42118">MEEKNSGEDERAALLLLDRASRATRGKRLSKLLDDEVQQDELFWSQDALKEEAEDDNYQEEPEIADEFDSDFDQDEPEPDDEQQQKQIDADERMNKRKRLVYPGKTLAKKKKKKKALANLDNPSKNDDDEDDNNKNKATEDHDDAKEIMIRKSTRTSVIVRQAERDAIRAAIQATSKPVIKRKKEGEEKKMSQEEMLLEAAQTEIMNLRNLERVLAREEEVKRRAIVHKTVYNGPQIHYVSKNGCSYLEFTKGASFHTDIATTSQEYPEQPVCVITGLPAKYRDPKTGLPYATKEAFKIIRQRIADESANSRKETFMGGLYDSVSGYGFPTKQKRSKTRDKNIHPHDRSLARFRRIPTFEDEDSD</sequence>
<dbReference type="EMBL" id="CASHSV030000823">
    <property type="protein sequence ID" value="CAJ2677773.1"/>
    <property type="molecule type" value="Genomic_DNA"/>
</dbReference>
<dbReference type="Proteomes" id="UP001177021">
    <property type="component" value="Unassembled WGS sequence"/>
</dbReference>
<name>A0ACB0M8A8_TRIPR</name>
<accession>A0ACB0M8A8</accession>